<evidence type="ECO:0000313" key="1">
    <source>
        <dbReference type="EMBL" id="GAG38967.1"/>
    </source>
</evidence>
<gene>
    <name evidence="1" type="ORF">S01H1_65677</name>
</gene>
<dbReference type="Gene3D" id="3.40.50.880">
    <property type="match status" value="1"/>
</dbReference>
<name>X0XUP9_9ZZZZ</name>
<dbReference type="AlphaFoldDB" id="X0XUP9"/>
<sequence>MTQPVRIAIVGDYNQDSHSHVATNEALTHTAESLSIPLDYTWLPTQTLSAEGAESTLRKFHGLWGA</sequence>
<dbReference type="EMBL" id="BARS01043372">
    <property type="protein sequence ID" value="GAG38967.1"/>
    <property type="molecule type" value="Genomic_DNA"/>
</dbReference>
<reference evidence="1" key="1">
    <citation type="journal article" date="2014" name="Front. Microbiol.">
        <title>High frequency of phylogenetically diverse reductive dehalogenase-homologous genes in deep subseafloor sedimentary metagenomes.</title>
        <authorList>
            <person name="Kawai M."/>
            <person name="Futagami T."/>
            <person name="Toyoda A."/>
            <person name="Takaki Y."/>
            <person name="Nishi S."/>
            <person name="Hori S."/>
            <person name="Arai W."/>
            <person name="Tsubouchi T."/>
            <person name="Morono Y."/>
            <person name="Uchiyama I."/>
            <person name="Ito T."/>
            <person name="Fujiyama A."/>
            <person name="Inagaki F."/>
            <person name="Takami H."/>
        </authorList>
    </citation>
    <scope>NUCLEOTIDE SEQUENCE</scope>
    <source>
        <strain evidence="1">Expedition CK06-06</strain>
    </source>
</reference>
<organism evidence="1">
    <name type="scientific">marine sediment metagenome</name>
    <dbReference type="NCBI Taxonomy" id="412755"/>
    <lineage>
        <taxon>unclassified sequences</taxon>
        <taxon>metagenomes</taxon>
        <taxon>ecological metagenomes</taxon>
    </lineage>
</organism>
<accession>X0XUP9</accession>
<comment type="caution">
    <text evidence="1">The sequence shown here is derived from an EMBL/GenBank/DDBJ whole genome shotgun (WGS) entry which is preliminary data.</text>
</comment>
<proteinExistence type="predicted"/>
<feature type="non-terminal residue" evidence="1">
    <location>
        <position position="66"/>
    </location>
</feature>
<dbReference type="InterPro" id="IPR029062">
    <property type="entry name" value="Class_I_gatase-like"/>
</dbReference>
<protein>
    <submittedName>
        <fullName evidence="1">Uncharacterized protein</fullName>
    </submittedName>
</protein>